<dbReference type="eggNOG" id="COG0745">
    <property type="taxonomic scope" value="Bacteria"/>
</dbReference>
<dbReference type="PANTHER" id="PTHR36304">
    <property type="entry name" value="DOMAIN GTPASE-ACTIVATING PROTEIN, PUTATIVE-RELATED-RELATED"/>
    <property type="match status" value="1"/>
</dbReference>
<name>E1IA68_9CHLR</name>
<dbReference type="EMBL" id="ADVR01000004">
    <property type="protein sequence ID" value="EFO81822.1"/>
    <property type="molecule type" value="Genomic_DNA"/>
</dbReference>
<reference evidence="2 3" key="1">
    <citation type="journal article" date="2011" name="J. Bacteriol.">
        <title>Draft genome sequence of the anoxygenic filamentous phototrophic bacterium Oscillochloris trichoides subsp. DG-6.</title>
        <authorList>
            <person name="Kuznetsov B.B."/>
            <person name="Ivanovsky R.N."/>
            <person name="Keppen O.I."/>
            <person name="Sukhacheva M.V."/>
            <person name="Bumazhkin B.K."/>
            <person name="Patutina E.O."/>
            <person name="Beletsky A.V."/>
            <person name="Mardanov A.V."/>
            <person name="Baslerov R.V."/>
            <person name="Panteleeva A.N."/>
            <person name="Kolganova T.V."/>
            <person name="Ravin N.V."/>
            <person name="Skryabin K.G."/>
        </authorList>
    </citation>
    <scope>NUCLEOTIDE SEQUENCE [LARGE SCALE GENOMIC DNA]</scope>
    <source>
        <strain evidence="2 3">DG-6</strain>
    </source>
</reference>
<dbReference type="PANTHER" id="PTHR36304:SF4">
    <property type="entry name" value="DUF4388 DOMAIN-CONTAINING PROTEIN"/>
    <property type="match status" value="1"/>
</dbReference>
<dbReference type="AlphaFoldDB" id="E1IA68"/>
<keyword evidence="3" id="KW-1185">Reference proteome</keyword>
<organism evidence="2 3">
    <name type="scientific">Oscillochloris trichoides DG-6</name>
    <dbReference type="NCBI Taxonomy" id="765420"/>
    <lineage>
        <taxon>Bacteria</taxon>
        <taxon>Bacillati</taxon>
        <taxon>Chloroflexota</taxon>
        <taxon>Chloroflexia</taxon>
        <taxon>Chloroflexales</taxon>
        <taxon>Chloroflexineae</taxon>
        <taxon>Oscillochloridaceae</taxon>
        <taxon>Oscillochloris</taxon>
    </lineage>
</organism>
<comment type="caution">
    <text evidence="2">The sequence shown here is derived from an EMBL/GenBank/DDBJ whole genome shotgun (WGS) entry which is preliminary data.</text>
</comment>
<dbReference type="OrthoDB" id="148348at2"/>
<gene>
    <name evidence="2" type="ORF">OSCT_0219</name>
</gene>
<protein>
    <recommendedName>
        <fullName evidence="1">PatA-like N-terminal domain-containing protein</fullName>
    </recommendedName>
</protein>
<sequence length="266" mass="29468">MSLEGDLSEFPLTDIIQLLDLGKKTGGVSIRGMRSGQQFDGWLYFRDGKIIGAELPGYTPLDAIYTFFTFSSGPFRFIEDRVLPQPTITISNEVIIMEGIMRQDEWAKIHEHVPSLNLVPRLVPNPTTGSNEINLEAEEWRILTMVNGKNTIGQIAQRSGLGEFRTCEIIAQLLQNGLIENREIPPGEALAPELERIASGLLGVSANAMLQQAYKQAGITDMGRATKEQLMAVIAYFEAGAAYQVGPERAHEGADEMRQRMREVMG</sequence>
<evidence type="ECO:0000259" key="1">
    <source>
        <dbReference type="Pfam" id="PF14332"/>
    </source>
</evidence>
<dbReference type="Pfam" id="PF14332">
    <property type="entry name" value="DUF4388"/>
    <property type="match status" value="1"/>
</dbReference>
<accession>E1IA68</accession>
<dbReference type="InterPro" id="IPR025497">
    <property type="entry name" value="PatA-like_N"/>
</dbReference>
<proteinExistence type="predicted"/>
<dbReference type="STRING" id="765420.OSCT_0219"/>
<dbReference type="Proteomes" id="UP000054010">
    <property type="component" value="Unassembled WGS sequence"/>
</dbReference>
<evidence type="ECO:0000313" key="3">
    <source>
        <dbReference type="Proteomes" id="UP000054010"/>
    </source>
</evidence>
<dbReference type="HOGENOM" id="CLU_1037352_0_0_0"/>
<evidence type="ECO:0000313" key="2">
    <source>
        <dbReference type="EMBL" id="EFO81822.1"/>
    </source>
</evidence>
<feature type="domain" description="PatA-like N-terminal" evidence="1">
    <location>
        <begin position="4"/>
        <end position="107"/>
    </location>
</feature>